<name>A0A8S5NKI1_9CAUD</name>
<accession>A0A8S5NKI1</accession>
<sequence length="58" mass="6765">MYKVEITNKNKYELELDRANVVVGIGGEVDLSNYYTKAETYSKEEVDEMMPTLEWIDV</sequence>
<protein>
    <submittedName>
        <fullName evidence="1">Uncharacterized protein</fullName>
    </submittedName>
</protein>
<reference evidence="1" key="1">
    <citation type="journal article" date="2021" name="Proc. Natl. Acad. Sci. U.S.A.">
        <title>A Catalog of Tens of Thousands of Viruses from Human Metagenomes Reveals Hidden Associations with Chronic Diseases.</title>
        <authorList>
            <person name="Tisza M.J."/>
            <person name="Buck C.B."/>
        </authorList>
    </citation>
    <scope>NUCLEOTIDE SEQUENCE</scope>
    <source>
        <strain evidence="1">CtREU2</strain>
    </source>
</reference>
<evidence type="ECO:0000313" key="1">
    <source>
        <dbReference type="EMBL" id="DAD94587.1"/>
    </source>
</evidence>
<organism evidence="1">
    <name type="scientific">Siphoviridae sp. ctREU2</name>
    <dbReference type="NCBI Taxonomy" id="2826333"/>
    <lineage>
        <taxon>Viruses</taxon>
        <taxon>Duplodnaviria</taxon>
        <taxon>Heunggongvirae</taxon>
        <taxon>Uroviricota</taxon>
        <taxon>Caudoviricetes</taxon>
    </lineage>
</organism>
<proteinExistence type="predicted"/>
<dbReference type="EMBL" id="BK015177">
    <property type="protein sequence ID" value="DAD94587.1"/>
    <property type="molecule type" value="Genomic_DNA"/>
</dbReference>